<keyword evidence="3" id="KW-1185">Reference proteome</keyword>
<dbReference type="PANTHER" id="PTHR32166">
    <property type="entry name" value="OSJNBA0013A04.12 PROTEIN"/>
    <property type="match status" value="1"/>
</dbReference>
<feature type="region of interest" description="Disordered" evidence="1">
    <location>
        <begin position="36"/>
        <end position="61"/>
    </location>
</feature>
<evidence type="ECO:0000313" key="3">
    <source>
        <dbReference type="Proteomes" id="UP000323000"/>
    </source>
</evidence>
<dbReference type="PANTHER" id="PTHR32166:SF74">
    <property type="entry name" value="OS05G0256350 PROTEIN"/>
    <property type="match status" value="1"/>
</dbReference>
<feature type="compositionally biased region" description="Polar residues" evidence="1">
    <location>
        <begin position="50"/>
        <end position="60"/>
    </location>
</feature>
<dbReference type="EMBL" id="VAHF01000011">
    <property type="protein sequence ID" value="TXG51054.1"/>
    <property type="molecule type" value="Genomic_DNA"/>
</dbReference>
<evidence type="ECO:0000256" key="1">
    <source>
        <dbReference type="SAM" id="MobiDB-lite"/>
    </source>
</evidence>
<dbReference type="AlphaFoldDB" id="A0A5C7H229"/>
<sequence length="149" mass="17119">MLKKKHEKKDKNLAPTEDFDIIGIDEGDDEDLAMIYSQKRPKTSLGRRLTPSSGSGSNNESVKDRVCKSFARWIYDAGIPFKVVKYPSFNNIYEVVGQYGPSVKPPTYHEIKVPFLKKDVKLTRDTMKEPEEEWRNYGCSIPSNGWKDQ</sequence>
<comment type="caution">
    <text evidence="2">The sequence shown here is derived from an EMBL/GenBank/DDBJ whole genome shotgun (WGS) entry which is preliminary data.</text>
</comment>
<reference evidence="3" key="1">
    <citation type="journal article" date="2019" name="Gigascience">
        <title>De novo genome assembly of the endangered Acer yangbiense, a plant species with extremely small populations endemic to Yunnan Province, China.</title>
        <authorList>
            <person name="Yang J."/>
            <person name="Wariss H.M."/>
            <person name="Tao L."/>
            <person name="Zhang R."/>
            <person name="Yun Q."/>
            <person name="Hollingsworth P."/>
            <person name="Dao Z."/>
            <person name="Luo G."/>
            <person name="Guo H."/>
            <person name="Ma Y."/>
            <person name="Sun W."/>
        </authorList>
    </citation>
    <scope>NUCLEOTIDE SEQUENCE [LARGE SCALE GENOMIC DNA]</scope>
    <source>
        <strain evidence="3">cv. Malutang</strain>
    </source>
</reference>
<proteinExistence type="predicted"/>
<dbReference type="Proteomes" id="UP000323000">
    <property type="component" value="Chromosome 11"/>
</dbReference>
<dbReference type="OrthoDB" id="2442898at2759"/>
<evidence type="ECO:0000313" key="2">
    <source>
        <dbReference type="EMBL" id="TXG51054.1"/>
    </source>
</evidence>
<organism evidence="2 3">
    <name type="scientific">Acer yangbiense</name>
    <dbReference type="NCBI Taxonomy" id="1000413"/>
    <lineage>
        <taxon>Eukaryota</taxon>
        <taxon>Viridiplantae</taxon>
        <taxon>Streptophyta</taxon>
        <taxon>Embryophyta</taxon>
        <taxon>Tracheophyta</taxon>
        <taxon>Spermatophyta</taxon>
        <taxon>Magnoliopsida</taxon>
        <taxon>eudicotyledons</taxon>
        <taxon>Gunneridae</taxon>
        <taxon>Pentapetalae</taxon>
        <taxon>rosids</taxon>
        <taxon>malvids</taxon>
        <taxon>Sapindales</taxon>
        <taxon>Sapindaceae</taxon>
        <taxon>Hippocastanoideae</taxon>
        <taxon>Acereae</taxon>
        <taxon>Acer</taxon>
    </lineage>
</organism>
<gene>
    <name evidence="2" type="ORF">EZV62_023578</name>
</gene>
<protein>
    <submittedName>
        <fullName evidence="2">Uncharacterized protein</fullName>
    </submittedName>
</protein>
<accession>A0A5C7H229</accession>
<name>A0A5C7H229_9ROSI</name>